<protein>
    <submittedName>
        <fullName evidence="1">Uncharacterized protein</fullName>
    </submittedName>
</protein>
<organism evidence="1 2">
    <name type="scientific">Populus alba</name>
    <name type="common">White poplar</name>
    <dbReference type="NCBI Taxonomy" id="43335"/>
    <lineage>
        <taxon>Eukaryota</taxon>
        <taxon>Viridiplantae</taxon>
        <taxon>Streptophyta</taxon>
        <taxon>Embryophyta</taxon>
        <taxon>Tracheophyta</taxon>
        <taxon>Spermatophyta</taxon>
        <taxon>Magnoliopsida</taxon>
        <taxon>eudicotyledons</taxon>
        <taxon>Gunneridae</taxon>
        <taxon>Pentapetalae</taxon>
        <taxon>rosids</taxon>
        <taxon>fabids</taxon>
        <taxon>Malpighiales</taxon>
        <taxon>Salicaceae</taxon>
        <taxon>Saliceae</taxon>
        <taxon>Populus</taxon>
    </lineage>
</organism>
<comment type="caution">
    <text evidence="1">The sequence shown here is derived from an EMBL/GenBank/DDBJ whole genome shotgun (WGS) entry which is preliminary data.</text>
</comment>
<evidence type="ECO:0000313" key="1">
    <source>
        <dbReference type="EMBL" id="KAL3567285.1"/>
    </source>
</evidence>
<dbReference type="EMBL" id="RCHU02000017">
    <property type="protein sequence ID" value="KAL3567285.1"/>
    <property type="molecule type" value="Genomic_DNA"/>
</dbReference>
<proteinExistence type="predicted"/>
<feature type="non-terminal residue" evidence="1">
    <location>
        <position position="58"/>
    </location>
</feature>
<keyword evidence="2" id="KW-1185">Reference proteome</keyword>
<dbReference type="Proteomes" id="UP000309997">
    <property type="component" value="Unassembled WGS sequence"/>
</dbReference>
<name>A0ACC4AM70_POPAL</name>
<accession>A0ACC4AM70</accession>
<sequence length="58" mass="6585">IQDSNLPSRLDNIHEVIATLAKSSTIPSTLYEGYPNNIDRVFWIQIILPTKPTMMAKK</sequence>
<feature type="non-terminal residue" evidence="1">
    <location>
        <position position="1"/>
    </location>
</feature>
<evidence type="ECO:0000313" key="2">
    <source>
        <dbReference type="Proteomes" id="UP000309997"/>
    </source>
</evidence>
<gene>
    <name evidence="1" type="ORF">D5086_029936</name>
</gene>
<reference evidence="1 2" key="1">
    <citation type="journal article" date="2024" name="Plant Biotechnol. J.">
        <title>Genome and CRISPR/Cas9 system of a widespread forest tree (Populus alba) in the world.</title>
        <authorList>
            <person name="Liu Y.J."/>
            <person name="Jiang P.F."/>
            <person name="Han X.M."/>
            <person name="Li X.Y."/>
            <person name="Wang H.M."/>
            <person name="Wang Y.J."/>
            <person name="Wang X.X."/>
            <person name="Zeng Q.Y."/>
        </authorList>
    </citation>
    <scope>NUCLEOTIDE SEQUENCE [LARGE SCALE GENOMIC DNA]</scope>
    <source>
        <strain evidence="2">cv. PAL-ZL1</strain>
    </source>
</reference>